<dbReference type="PROSITE" id="PS50943">
    <property type="entry name" value="HTH_CROC1"/>
    <property type="match status" value="1"/>
</dbReference>
<evidence type="ECO:0000313" key="2">
    <source>
        <dbReference type="EMBL" id="MCS0635866.1"/>
    </source>
</evidence>
<protein>
    <submittedName>
        <fullName evidence="2">Helix-turn-helix transcriptional regulator</fullName>
    </submittedName>
</protein>
<dbReference type="CDD" id="cd00093">
    <property type="entry name" value="HTH_XRE"/>
    <property type="match status" value="1"/>
</dbReference>
<accession>A0ABT2CGM8</accession>
<dbReference type="InterPro" id="IPR010982">
    <property type="entry name" value="Lambda_DNA-bd_dom_sf"/>
</dbReference>
<dbReference type="SUPFAM" id="SSF47413">
    <property type="entry name" value="lambda repressor-like DNA-binding domains"/>
    <property type="match status" value="1"/>
</dbReference>
<dbReference type="Pfam" id="PF19054">
    <property type="entry name" value="DUF5753"/>
    <property type="match status" value="1"/>
</dbReference>
<feature type="domain" description="HTH cro/C1-type" evidence="1">
    <location>
        <begin position="26"/>
        <end position="53"/>
    </location>
</feature>
<name>A0ABT2CGM8_9ACTN</name>
<dbReference type="SMART" id="SM00530">
    <property type="entry name" value="HTH_XRE"/>
    <property type="match status" value="1"/>
</dbReference>
<dbReference type="RefSeq" id="WP_258786803.1">
    <property type="nucleotide sequence ID" value="NZ_JANUGQ010000006.1"/>
</dbReference>
<gene>
    <name evidence="2" type="ORF">NX801_09340</name>
</gene>
<reference evidence="2" key="1">
    <citation type="submission" date="2022-08" db="EMBL/GenBank/DDBJ databases">
        <authorList>
            <person name="Somphong A."/>
            <person name="Phongsopitanun W."/>
        </authorList>
    </citation>
    <scope>NUCLEOTIDE SEQUENCE</scope>
    <source>
        <strain evidence="2">LP05-1</strain>
    </source>
</reference>
<evidence type="ECO:0000313" key="3">
    <source>
        <dbReference type="Proteomes" id="UP001431313"/>
    </source>
</evidence>
<organism evidence="2 3">
    <name type="scientific">Streptomyces pyxinae</name>
    <dbReference type="NCBI Taxonomy" id="2970734"/>
    <lineage>
        <taxon>Bacteria</taxon>
        <taxon>Bacillati</taxon>
        <taxon>Actinomycetota</taxon>
        <taxon>Actinomycetes</taxon>
        <taxon>Kitasatosporales</taxon>
        <taxon>Streptomycetaceae</taxon>
        <taxon>Streptomyces</taxon>
    </lineage>
</organism>
<dbReference type="Proteomes" id="UP001431313">
    <property type="component" value="Unassembled WGS sequence"/>
</dbReference>
<dbReference type="InterPro" id="IPR001387">
    <property type="entry name" value="Cro/C1-type_HTH"/>
</dbReference>
<keyword evidence="3" id="KW-1185">Reference proteome</keyword>
<sequence>MDVERVDDPLMAFAERLKQDRELYPERRLTQADVARMVHMSSSTISRVESGRYPIPDGLPALLDRIFNTDGVYKRLYEASVAASFPVLFQRRMLLERNAEAIWEWSPCMVPGLLQTSRYAHSLIRKWDRLASATEVARLTAARVDRQEVFRRAAPPDVRMVLCASTLLRRPVEHDVMREQLAALLTHAQRPTVRLHVLPLDAPAHTLMDNPISILTTSTHETVICVEAYETAAIIQDLDKVRTAVRAYHDLSEEALSARASAEFIRDQMEKL</sequence>
<dbReference type="Gene3D" id="1.10.260.40">
    <property type="entry name" value="lambda repressor-like DNA-binding domains"/>
    <property type="match status" value="1"/>
</dbReference>
<comment type="caution">
    <text evidence="2">The sequence shown here is derived from an EMBL/GenBank/DDBJ whole genome shotgun (WGS) entry which is preliminary data.</text>
</comment>
<dbReference type="EMBL" id="JANUGQ010000006">
    <property type="protein sequence ID" value="MCS0635866.1"/>
    <property type="molecule type" value="Genomic_DNA"/>
</dbReference>
<dbReference type="Pfam" id="PF13560">
    <property type="entry name" value="HTH_31"/>
    <property type="match status" value="1"/>
</dbReference>
<evidence type="ECO:0000259" key="1">
    <source>
        <dbReference type="PROSITE" id="PS50943"/>
    </source>
</evidence>
<dbReference type="InterPro" id="IPR043917">
    <property type="entry name" value="DUF5753"/>
</dbReference>
<proteinExistence type="predicted"/>